<dbReference type="RefSeq" id="WP_147137064.1">
    <property type="nucleotide sequence ID" value="NZ_BJXA01000043.1"/>
</dbReference>
<organism evidence="2 3">
    <name type="scientific">Nocardia ninae NBRC 108245</name>
    <dbReference type="NCBI Taxonomy" id="1210091"/>
    <lineage>
        <taxon>Bacteria</taxon>
        <taxon>Bacillati</taxon>
        <taxon>Actinomycetota</taxon>
        <taxon>Actinomycetes</taxon>
        <taxon>Mycobacteriales</taxon>
        <taxon>Nocardiaceae</taxon>
        <taxon>Nocardia</taxon>
    </lineage>
</organism>
<accession>A0A511MJV9</accession>
<proteinExistence type="predicted"/>
<sequence>MLTSRGMRCVIAAAALAVSSSAVCHADEGSDGNTYECEKVIARDVGKERRQHIDPTERGTFYYTEVVIVNAVGSTCKPLGSAPSTGPAGLALITTKDGELVKGEKKYKGRMDLLCWSVDAGDGSGIVTGERCAAY</sequence>
<protein>
    <recommendedName>
        <fullName evidence="4">Secreted protein</fullName>
    </recommendedName>
</protein>
<evidence type="ECO:0000256" key="1">
    <source>
        <dbReference type="SAM" id="SignalP"/>
    </source>
</evidence>
<evidence type="ECO:0000313" key="3">
    <source>
        <dbReference type="Proteomes" id="UP000321424"/>
    </source>
</evidence>
<dbReference type="Proteomes" id="UP000321424">
    <property type="component" value="Unassembled WGS sequence"/>
</dbReference>
<name>A0A511MJV9_9NOCA</name>
<evidence type="ECO:0000313" key="2">
    <source>
        <dbReference type="EMBL" id="GEM40920.1"/>
    </source>
</evidence>
<reference evidence="2 3" key="1">
    <citation type="submission" date="2019-07" db="EMBL/GenBank/DDBJ databases">
        <title>Whole genome shotgun sequence of Nocardia ninae NBRC 108245.</title>
        <authorList>
            <person name="Hosoyama A."/>
            <person name="Uohara A."/>
            <person name="Ohji S."/>
            <person name="Ichikawa N."/>
        </authorList>
    </citation>
    <scope>NUCLEOTIDE SEQUENCE [LARGE SCALE GENOMIC DNA]</scope>
    <source>
        <strain evidence="2 3">NBRC 108245</strain>
    </source>
</reference>
<evidence type="ECO:0008006" key="4">
    <source>
        <dbReference type="Google" id="ProtNLM"/>
    </source>
</evidence>
<gene>
    <name evidence="2" type="ORF">NN4_54390</name>
</gene>
<dbReference type="AlphaFoldDB" id="A0A511MJV9"/>
<keyword evidence="3" id="KW-1185">Reference proteome</keyword>
<dbReference type="EMBL" id="BJXA01000043">
    <property type="protein sequence ID" value="GEM40920.1"/>
    <property type="molecule type" value="Genomic_DNA"/>
</dbReference>
<feature type="chain" id="PRO_5021754137" description="Secreted protein" evidence="1">
    <location>
        <begin position="27"/>
        <end position="135"/>
    </location>
</feature>
<keyword evidence="1" id="KW-0732">Signal</keyword>
<comment type="caution">
    <text evidence="2">The sequence shown here is derived from an EMBL/GenBank/DDBJ whole genome shotgun (WGS) entry which is preliminary data.</text>
</comment>
<feature type="signal peptide" evidence="1">
    <location>
        <begin position="1"/>
        <end position="26"/>
    </location>
</feature>